<proteinExistence type="predicted"/>
<accession>A0A9E5D9F6</accession>
<keyword evidence="2" id="KW-1185">Reference proteome</keyword>
<dbReference type="EMBL" id="JAGSOI010000007">
    <property type="protein sequence ID" value="MCM1986035.1"/>
    <property type="molecule type" value="Genomic_DNA"/>
</dbReference>
<evidence type="ECO:0000313" key="1">
    <source>
        <dbReference type="EMBL" id="MCM1986035.1"/>
    </source>
</evidence>
<reference evidence="1" key="1">
    <citation type="journal article" date="2021" name="mSystems">
        <title>Bacteria and Archaea Synergistically Convert Glycine Betaine to Biogenic Methane in the Formosa Cold Seep of the South China Sea.</title>
        <authorList>
            <person name="Li L."/>
            <person name="Zhang W."/>
            <person name="Zhang S."/>
            <person name="Song L."/>
            <person name="Sun Q."/>
            <person name="Zhang H."/>
            <person name="Xiang H."/>
            <person name="Dong X."/>
        </authorList>
    </citation>
    <scope>NUCLEOTIDE SEQUENCE</scope>
    <source>
        <strain evidence="1">LLY</strain>
    </source>
</reference>
<comment type="caution">
    <text evidence="1">The sequence shown here is derived from an EMBL/GenBank/DDBJ whole genome shotgun (WGS) entry which is preliminary data.</text>
</comment>
<sequence>MPDNLASLRFLSFVAFNKNGFASFRDIVDATGIPERSAWRYLEQYRILGVLDIIRDTCTRVFFRNENTWINIKGALIKLSNYLDFGYKSIYGYIMYDTKTVRAWKDRDKNLIPMTQHNNDIIRVDTQQDYDRLKREFDALGIVRRLVLTRLDCSI</sequence>
<dbReference type="Proteomes" id="UP001056766">
    <property type="component" value="Unassembled WGS sequence"/>
</dbReference>
<protein>
    <submittedName>
        <fullName evidence="1">Uncharacterized protein</fullName>
    </submittedName>
</protein>
<name>A0A9E5D9F6_9EURY</name>
<dbReference type="RefSeq" id="WP_250867402.1">
    <property type="nucleotide sequence ID" value="NZ_JAGSOI010000007.1"/>
</dbReference>
<organism evidence="1 2">
    <name type="scientific">Methanococcoides seepicolus</name>
    <dbReference type="NCBI Taxonomy" id="2828780"/>
    <lineage>
        <taxon>Archaea</taxon>
        <taxon>Methanobacteriati</taxon>
        <taxon>Methanobacteriota</taxon>
        <taxon>Stenosarchaea group</taxon>
        <taxon>Methanomicrobia</taxon>
        <taxon>Methanosarcinales</taxon>
        <taxon>Methanosarcinaceae</taxon>
        <taxon>Methanococcoides</taxon>
    </lineage>
</organism>
<gene>
    <name evidence="1" type="ORF">KDK67_03255</name>
</gene>
<dbReference type="AlphaFoldDB" id="A0A9E5D9F6"/>
<reference evidence="1" key="2">
    <citation type="submission" date="2021-04" db="EMBL/GenBank/DDBJ databases">
        <authorList>
            <person name="Dong X."/>
        </authorList>
    </citation>
    <scope>NUCLEOTIDE SEQUENCE</scope>
    <source>
        <strain evidence="1">LLY</strain>
    </source>
</reference>
<evidence type="ECO:0000313" key="2">
    <source>
        <dbReference type="Proteomes" id="UP001056766"/>
    </source>
</evidence>